<protein>
    <submittedName>
        <fullName evidence="1">Uncharacterized protein</fullName>
    </submittedName>
</protein>
<sequence>MAPMNTLASELAQLTLRLVIKVTGKQSLVYCYTKASTNLGFIGLKSGNLTNWRFSTDWLSIFTEALIG</sequence>
<reference evidence="1 2" key="1">
    <citation type="journal article" date="2020" name="Microb. Ecol.">
        <title>Ecogenomics of the Marine Benthic Filamentous Cyanobacterium Adonisia.</title>
        <authorList>
            <person name="Walter J.M."/>
            <person name="Coutinho F.H."/>
            <person name="Leomil L."/>
            <person name="Hargreaves P.I."/>
            <person name="Campeao M.E."/>
            <person name="Vieira V.V."/>
            <person name="Silva B.S."/>
            <person name="Fistarol G.O."/>
            <person name="Salomon P.S."/>
            <person name="Sawabe T."/>
            <person name="Mino S."/>
            <person name="Hosokawa M."/>
            <person name="Miyashita H."/>
            <person name="Maruyama F."/>
            <person name="van Verk M.C."/>
            <person name="Dutilh B.E."/>
            <person name="Thompson C.C."/>
            <person name="Thompson F.L."/>
        </authorList>
    </citation>
    <scope>NUCLEOTIDE SEQUENCE [LARGE SCALE GENOMIC DNA]</scope>
    <source>
        <strain evidence="1 2">CCMR0081</strain>
    </source>
</reference>
<evidence type="ECO:0000313" key="2">
    <source>
        <dbReference type="Proteomes" id="UP000481033"/>
    </source>
</evidence>
<dbReference type="AlphaFoldDB" id="A0A6M0RM01"/>
<dbReference type="Proteomes" id="UP000481033">
    <property type="component" value="Unassembled WGS sequence"/>
</dbReference>
<name>A0A6M0RM01_9CYAN</name>
<gene>
    <name evidence="1" type="ORF">DXZ20_16625</name>
</gene>
<organism evidence="1 2">
    <name type="scientific">Adonisia turfae CCMR0081</name>
    <dbReference type="NCBI Taxonomy" id="2292702"/>
    <lineage>
        <taxon>Bacteria</taxon>
        <taxon>Bacillati</taxon>
        <taxon>Cyanobacteriota</taxon>
        <taxon>Adonisia</taxon>
        <taxon>Adonisia turfae</taxon>
    </lineage>
</organism>
<evidence type="ECO:0000313" key="1">
    <source>
        <dbReference type="EMBL" id="NEZ57265.1"/>
    </source>
</evidence>
<comment type="caution">
    <text evidence="1">The sequence shown here is derived from an EMBL/GenBank/DDBJ whole genome shotgun (WGS) entry which is preliminary data.</text>
</comment>
<dbReference type="EMBL" id="QXHD01000004">
    <property type="protein sequence ID" value="NEZ57265.1"/>
    <property type="molecule type" value="Genomic_DNA"/>
</dbReference>
<keyword evidence="2" id="KW-1185">Reference proteome</keyword>
<proteinExistence type="predicted"/>
<accession>A0A6M0RM01</accession>